<reference evidence="3" key="1">
    <citation type="journal article" date="2015" name="Nature">
        <title>Complex archaea that bridge the gap between prokaryotes and eukaryotes.</title>
        <authorList>
            <person name="Spang A."/>
            <person name="Saw J.H."/>
            <person name="Jorgensen S.L."/>
            <person name="Zaremba-Niedzwiedzka K."/>
            <person name="Martijn J."/>
            <person name="Lind A.E."/>
            <person name="van Eijk R."/>
            <person name="Schleper C."/>
            <person name="Guy L."/>
            <person name="Ettema T.J."/>
        </authorList>
    </citation>
    <scope>NUCLEOTIDE SEQUENCE</scope>
</reference>
<feature type="domain" description="OmpA-like" evidence="2">
    <location>
        <begin position="198"/>
        <end position="326"/>
    </location>
</feature>
<evidence type="ECO:0000259" key="2">
    <source>
        <dbReference type="PROSITE" id="PS51123"/>
    </source>
</evidence>
<name>A0A0F9CTH6_9ZZZZ</name>
<dbReference type="EMBL" id="LAZR01034657">
    <property type="protein sequence ID" value="KKL44721.1"/>
    <property type="molecule type" value="Genomic_DNA"/>
</dbReference>
<proteinExistence type="predicted"/>
<comment type="caution">
    <text evidence="3">The sequence shown here is derived from an EMBL/GenBank/DDBJ whole genome shotgun (WGS) entry which is preliminary data.</text>
</comment>
<keyword evidence="1" id="KW-0175">Coiled coil</keyword>
<organism evidence="3">
    <name type="scientific">marine sediment metagenome</name>
    <dbReference type="NCBI Taxonomy" id="412755"/>
    <lineage>
        <taxon>unclassified sequences</taxon>
        <taxon>metagenomes</taxon>
        <taxon>ecological metagenomes</taxon>
    </lineage>
</organism>
<accession>A0A0F9CTH6</accession>
<dbReference type="PROSITE" id="PS51257">
    <property type="entry name" value="PROKAR_LIPOPROTEIN"/>
    <property type="match status" value="1"/>
</dbReference>
<sequence length="355" mass="39312">MHTDKFDQYRKFGLFKLASLVFICTALIAGCNGADNSAVQLEDQIAAATASLEVKLNECRGSLEIAQGSNAVLIETNALLIETNARLTVQLDAGKLDQLTAGADLKDRLSECEFLTRELEDETVGKQDQITELEMEIADYSIEIRSVLEEKHSLIEKQQFALAEADAVRFEMESLADEFAVEFEAEVSKGLVAYEITDRYVSLMLKNALLFKPGTVKVTGKGIGILRRVSGALQSLEDFQQWEITVAGHTDDIAPGKTLRRKYPTNWEMSQARAASVVHYLINKEGFPPGLLGAMGYGEHRPVASNDTRQGRAKNLRIEITIVPTPKAAEKEQTSERVEEEVKRATGLSNWPFIN</sequence>
<feature type="coiled-coil region" evidence="1">
    <location>
        <begin position="116"/>
        <end position="150"/>
    </location>
</feature>
<dbReference type="InterPro" id="IPR036737">
    <property type="entry name" value="OmpA-like_sf"/>
</dbReference>
<dbReference type="InterPro" id="IPR050330">
    <property type="entry name" value="Bact_OuterMem_StrucFunc"/>
</dbReference>
<dbReference type="Gene3D" id="3.30.1330.60">
    <property type="entry name" value="OmpA-like domain"/>
    <property type="match status" value="1"/>
</dbReference>
<dbReference type="AlphaFoldDB" id="A0A0F9CTH6"/>
<dbReference type="PROSITE" id="PS51123">
    <property type="entry name" value="OMPA_2"/>
    <property type="match status" value="1"/>
</dbReference>
<protein>
    <recommendedName>
        <fullName evidence="2">OmpA-like domain-containing protein</fullName>
    </recommendedName>
</protein>
<evidence type="ECO:0000313" key="3">
    <source>
        <dbReference type="EMBL" id="KKL44721.1"/>
    </source>
</evidence>
<dbReference type="CDD" id="cd07185">
    <property type="entry name" value="OmpA_C-like"/>
    <property type="match status" value="1"/>
</dbReference>
<dbReference type="InterPro" id="IPR006665">
    <property type="entry name" value="OmpA-like"/>
</dbReference>
<gene>
    <name evidence="3" type="ORF">LCGC14_2362850</name>
</gene>
<dbReference type="PANTHER" id="PTHR30329">
    <property type="entry name" value="STATOR ELEMENT OF FLAGELLAR MOTOR COMPLEX"/>
    <property type="match status" value="1"/>
</dbReference>
<dbReference type="SUPFAM" id="SSF103088">
    <property type="entry name" value="OmpA-like"/>
    <property type="match status" value="1"/>
</dbReference>
<dbReference type="PANTHER" id="PTHR30329:SF21">
    <property type="entry name" value="LIPOPROTEIN YIAD-RELATED"/>
    <property type="match status" value="1"/>
</dbReference>
<dbReference type="Pfam" id="PF00691">
    <property type="entry name" value="OmpA"/>
    <property type="match status" value="1"/>
</dbReference>
<evidence type="ECO:0000256" key="1">
    <source>
        <dbReference type="SAM" id="Coils"/>
    </source>
</evidence>